<organism evidence="1">
    <name type="scientific">Chromulina nebulosa</name>
    <dbReference type="NCBI Taxonomy" id="96789"/>
    <lineage>
        <taxon>Eukaryota</taxon>
        <taxon>Sar</taxon>
        <taxon>Stramenopiles</taxon>
        <taxon>Ochrophyta</taxon>
        <taxon>Chrysophyceae</taxon>
        <taxon>Chromulinales</taxon>
        <taxon>Chromulinaceae</taxon>
        <taxon>Chromulina</taxon>
    </lineage>
</organism>
<gene>
    <name evidence="1" type="ORF">CNEB1095_LOCUS3389</name>
</gene>
<evidence type="ECO:0000313" key="1">
    <source>
        <dbReference type="EMBL" id="CAD8719580.1"/>
    </source>
</evidence>
<reference evidence="1" key="1">
    <citation type="submission" date="2021-01" db="EMBL/GenBank/DDBJ databases">
        <authorList>
            <person name="Corre E."/>
            <person name="Pelletier E."/>
            <person name="Niang G."/>
            <person name="Scheremetjew M."/>
            <person name="Finn R."/>
            <person name="Kale V."/>
            <person name="Holt S."/>
            <person name="Cochrane G."/>
            <person name="Meng A."/>
            <person name="Brown T."/>
            <person name="Cohen L."/>
        </authorList>
    </citation>
    <scope>NUCLEOTIDE SEQUENCE</scope>
    <source>
        <strain evidence="1">UTEXLB2642</strain>
    </source>
</reference>
<dbReference type="InterPro" id="IPR029052">
    <property type="entry name" value="Metallo-depent_PP-like"/>
</dbReference>
<evidence type="ECO:0008006" key="2">
    <source>
        <dbReference type="Google" id="ProtNLM"/>
    </source>
</evidence>
<name>A0A7S0XFS3_9STRA</name>
<proteinExistence type="predicted"/>
<dbReference type="SUPFAM" id="SSF56300">
    <property type="entry name" value="Metallo-dependent phosphatases"/>
    <property type="match status" value="1"/>
</dbReference>
<dbReference type="AlphaFoldDB" id="A0A7S0XFS3"/>
<dbReference type="EMBL" id="HBFD01005144">
    <property type="protein sequence ID" value="CAD8719580.1"/>
    <property type="molecule type" value="Transcribed_RNA"/>
</dbReference>
<accession>A0A7S0XFS3</accession>
<dbReference type="PANTHER" id="PTHR43143">
    <property type="entry name" value="METALLOPHOSPHOESTERASE, CALCINEURIN SUPERFAMILY"/>
    <property type="match status" value="1"/>
</dbReference>
<protein>
    <recommendedName>
        <fullName evidence="2">Calcineurin-like phosphoesterase domain-containing protein</fullName>
    </recommendedName>
</protein>
<dbReference type="PANTHER" id="PTHR43143:SF4">
    <property type="entry name" value="CALCINEURIN-LIKE PHOSPHOESTERASE DOMAIN-CONTAINING PROTEIN"/>
    <property type="match status" value="1"/>
</dbReference>
<dbReference type="InterPro" id="IPR051918">
    <property type="entry name" value="STPP_CPPED1"/>
</dbReference>
<sequence length="549" mass="62004">MYNYKMIQSILLINIIVQIYSFSFHKLTNNLNILTKNDLLHRKNSLRMSNEDYAIAILGDLHLDPRYMDDHYNGREDMIKALKNSNTKNLAVVSLGDLGESKSVDETTQLFSGTTSCFNLANSYLQGFGVPYEVVTGNHDLEGIDEFKTDEENMKAFLSIFNKPTPYFKREIAPKTLLIGLSSVTFRTAQFTSHEVYIDDQQIEWFERIIKESPAEEGWKIFVFSHAPPIGSGLRVLQENHVVNGCCWLNHSHRSRRRFIDIVRENKSIKAWFSGHFHLGQDYEDSLTFPEGNNRGSCVFGQTAVIAKKSSRDTRRQSRLIRGNTKGFQIYTVNHAKGGEERLDATVTYTEDFGEVGVLAHEHEDYDHDAWFSAYTPKPEDGCYIDDSNVGDLSNAGKVGAICWWHMACGRVLGVHNGMMLEYDASTLAPLGLVLSRDELLGKQVAVIDSGSNVKDGAQIEAKEQAVILYDENFNITVVQPNEDGSYWRKIVRNKMIREKEKRREKSAVEFALKALGANSPTDIKVKSNWGPYTSTVGNAKIGKLPTVQ</sequence>
<dbReference type="Gene3D" id="3.60.21.10">
    <property type="match status" value="1"/>
</dbReference>